<dbReference type="Pfam" id="PF05048">
    <property type="entry name" value="NosD"/>
    <property type="match status" value="1"/>
</dbReference>
<dbReference type="InterPro" id="IPR011050">
    <property type="entry name" value="Pectin_lyase_fold/virulence"/>
</dbReference>
<reference evidence="2 3" key="1">
    <citation type="submission" date="2014-07" db="EMBL/GenBank/DDBJ databases">
        <title>Methanogenic archaea and the global carbon cycle.</title>
        <authorList>
            <person name="Henriksen J.R."/>
            <person name="Luke J."/>
            <person name="Reinhart S."/>
            <person name="Benedict M.N."/>
            <person name="Youngblut N.D."/>
            <person name="Metcalf M.E."/>
            <person name="Whitaker R.J."/>
            <person name="Metcalf W.W."/>
        </authorList>
    </citation>
    <scope>NUCLEOTIDE SEQUENCE [LARGE SCALE GENOMIC DNA]</scope>
    <source>
        <strain evidence="2 3">T4/M</strain>
    </source>
</reference>
<dbReference type="SMART" id="SM00722">
    <property type="entry name" value="CASH"/>
    <property type="match status" value="2"/>
</dbReference>
<dbReference type="PATRIC" id="fig|1434120.4.peg.2356"/>
<dbReference type="AlphaFoldDB" id="A0A0E3L8I1"/>
<dbReference type="InterPro" id="IPR006633">
    <property type="entry name" value="Carb-bd_sugar_hydrolysis-dom"/>
</dbReference>
<evidence type="ECO:0000313" key="2">
    <source>
        <dbReference type="EMBL" id="AKB28561.1"/>
    </source>
</evidence>
<sequence>MKGKLILDAFLTFFFILGSVAVSTAAAVISVDSNGGENYSSIQEAINNAQEGDTILVNPGIYKENVKVDKKISILANSSSEAPGKRTYVLGTVSDEDVFYVNSNNVTIDGFFISGVSSGGEEYEVGIYLEGVENCSLSNNALIMNDVGISLAGAKGNYLVNNLVSLGYQGIALENSEENTLLGNLVLTNDKGILLYNSANNTLMNNTADSNMKGVSLETSDMNSLMSNTISKNEYGIFSLMSESNVLFNNSLYLNGVGLYFNDSSDNTVYMNDFFNHINAEDDGTNFWNISSTGNYWEKYSGEDANGDRIGDTPYVINETTGSKDYMPLMNETSSYEVSENESEVDGNETFVTN</sequence>
<name>A0A0E3L8I1_9EURY</name>
<dbReference type="OrthoDB" id="148152at2157"/>
<organism evidence="2 3">
    <name type="scientific">Methanosarcina siciliae T4/M</name>
    <dbReference type="NCBI Taxonomy" id="1434120"/>
    <lineage>
        <taxon>Archaea</taxon>
        <taxon>Methanobacteriati</taxon>
        <taxon>Methanobacteriota</taxon>
        <taxon>Stenosarchaea group</taxon>
        <taxon>Methanomicrobia</taxon>
        <taxon>Methanosarcinales</taxon>
        <taxon>Methanosarcinaceae</taxon>
        <taxon>Methanosarcina</taxon>
    </lineage>
</organism>
<evidence type="ECO:0000313" key="3">
    <source>
        <dbReference type="Proteomes" id="UP000033111"/>
    </source>
</evidence>
<dbReference type="SMART" id="SM00710">
    <property type="entry name" value="PbH1"/>
    <property type="match status" value="6"/>
</dbReference>
<feature type="domain" description="Carbohydrate-binding/sugar hydrolysis" evidence="1">
    <location>
        <begin position="57"/>
        <end position="196"/>
    </location>
</feature>
<feature type="domain" description="Carbohydrate-binding/sugar hydrolysis" evidence="1">
    <location>
        <begin position="211"/>
        <end position="326"/>
    </location>
</feature>
<protein>
    <submittedName>
        <fullName evidence="2">Cell surface protein</fullName>
    </submittedName>
</protein>
<dbReference type="RefSeq" id="WP_048172016.1">
    <property type="nucleotide sequence ID" value="NZ_CP009506.1"/>
</dbReference>
<dbReference type="FunFam" id="2.160.20.10:FF:000146">
    <property type="entry name" value="Cell surface glycoprotein (S-layer protein)"/>
    <property type="match status" value="1"/>
</dbReference>
<dbReference type="InterPro" id="IPR007742">
    <property type="entry name" value="NosD_dom"/>
</dbReference>
<dbReference type="Proteomes" id="UP000033111">
    <property type="component" value="Chromosome"/>
</dbReference>
<accession>A0A0E3L8I1</accession>
<dbReference type="EMBL" id="CP009506">
    <property type="protein sequence ID" value="AKB28561.1"/>
    <property type="molecule type" value="Genomic_DNA"/>
</dbReference>
<dbReference type="InterPro" id="IPR022441">
    <property type="entry name" value="Para_beta_helix_rpt-2"/>
</dbReference>
<dbReference type="KEGG" id="msw:MSSIT_1842"/>
<dbReference type="HOGENOM" id="CLU_042496_0_0_2"/>
<keyword evidence="3" id="KW-1185">Reference proteome</keyword>
<proteinExistence type="predicted"/>
<gene>
    <name evidence="2" type="ORF">MSSIT_1842</name>
</gene>
<dbReference type="Gene3D" id="2.160.20.10">
    <property type="entry name" value="Single-stranded right-handed beta-helix, Pectin lyase-like"/>
    <property type="match status" value="1"/>
</dbReference>
<evidence type="ECO:0000259" key="1">
    <source>
        <dbReference type="SMART" id="SM00722"/>
    </source>
</evidence>
<dbReference type="InterPro" id="IPR006626">
    <property type="entry name" value="PbH1"/>
</dbReference>
<dbReference type="NCBIfam" id="TIGR03804">
    <property type="entry name" value="para_beta_helix"/>
    <property type="match status" value="4"/>
</dbReference>
<dbReference type="GeneID" id="24860687"/>
<dbReference type="SUPFAM" id="SSF51126">
    <property type="entry name" value="Pectin lyase-like"/>
    <property type="match status" value="1"/>
</dbReference>
<dbReference type="InterPro" id="IPR012334">
    <property type="entry name" value="Pectin_lyas_fold"/>
</dbReference>